<dbReference type="PROSITE" id="PS51272">
    <property type="entry name" value="SLH"/>
    <property type="match status" value="1"/>
</dbReference>
<keyword evidence="2" id="KW-0645">Protease</keyword>
<accession>A0ABR8PLG4</accession>
<evidence type="ECO:0000313" key="9">
    <source>
        <dbReference type="Proteomes" id="UP000659496"/>
    </source>
</evidence>
<name>A0ABR8PLG4_9BACL</name>
<feature type="domain" description="NlpC/P60" evidence="7">
    <location>
        <begin position="28"/>
        <end position="151"/>
    </location>
</feature>
<proteinExistence type="inferred from homology"/>
<feature type="domain" description="SLH" evidence="6">
    <location>
        <begin position="190"/>
        <end position="253"/>
    </location>
</feature>
<dbReference type="PANTHER" id="PTHR47053:SF1">
    <property type="entry name" value="MUREIN DD-ENDOPEPTIDASE MEPH-RELATED"/>
    <property type="match status" value="1"/>
</dbReference>
<dbReference type="InterPro" id="IPR000064">
    <property type="entry name" value="NLP_P60_dom"/>
</dbReference>
<protein>
    <submittedName>
        <fullName evidence="8">C40 family peptidase</fullName>
    </submittedName>
</protein>
<feature type="chain" id="PRO_5046344636" evidence="5">
    <location>
        <begin position="25"/>
        <end position="302"/>
    </location>
</feature>
<dbReference type="InterPro" id="IPR038765">
    <property type="entry name" value="Papain-like_cys_pep_sf"/>
</dbReference>
<dbReference type="RefSeq" id="WP_191690744.1">
    <property type="nucleotide sequence ID" value="NZ_JACSQY010000009.1"/>
</dbReference>
<evidence type="ECO:0000256" key="5">
    <source>
        <dbReference type="SAM" id="SignalP"/>
    </source>
</evidence>
<dbReference type="Gene3D" id="3.90.1720.10">
    <property type="entry name" value="endopeptidase domain like (from Nostoc punctiforme)"/>
    <property type="match status" value="1"/>
</dbReference>
<dbReference type="EMBL" id="JACSQY010000009">
    <property type="protein sequence ID" value="MBD7909019.1"/>
    <property type="molecule type" value="Genomic_DNA"/>
</dbReference>
<dbReference type="Pfam" id="PF00395">
    <property type="entry name" value="SLH"/>
    <property type="match status" value="2"/>
</dbReference>
<evidence type="ECO:0000256" key="1">
    <source>
        <dbReference type="ARBA" id="ARBA00007074"/>
    </source>
</evidence>
<dbReference type="InterPro" id="IPR051202">
    <property type="entry name" value="Peptidase_C40"/>
</dbReference>
<keyword evidence="5" id="KW-0732">Signal</keyword>
<keyword evidence="4" id="KW-0788">Thiol protease</keyword>
<evidence type="ECO:0000256" key="3">
    <source>
        <dbReference type="ARBA" id="ARBA00022801"/>
    </source>
</evidence>
<dbReference type="PROSITE" id="PS51935">
    <property type="entry name" value="NLPC_P60"/>
    <property type="match status" value="1"/>
</dbReference>
<comment type="similarity">
    <text evidence="1">Belongs to the peptidase C40 family.</text>
</comment>
<dbReference type="Proteomes" id="UP000659496">
    <property type="component" value="Unassembled WGS sequence"/>
</dbReference>
<organism evidence="8 9">
    <name type="scientific">Sporosarcina gallistercoris</name>
    <dbReference type="NCBI Taxonomy" id="2762245"/>
    <lineage>
        <taxon>Bacteria</taxon>
        <taxon>Bacillati</taxon>
        <taxon>Bacillota</taxon>
        <taxon>Bacilli</taxon>
        <taxon>Bacillales</taxon>
        <taxon>Caryophanaceae</taxon>
        <taxon>Sporosarcina</taxon>
    </lineage>
</organism>
<evidence type="ECO:0000256" key="2">
    <source>
        <dbReference type="ARBA" id="ARBA00022670"/>
    </source>
</evidence>
<evidence type="ECO:0000313" key="8">
    <source>
        <dbReference type="EMBL" id="MBD7909019.1"/>
    </source>
</evidence>
<dbReference type="PANTHER" id="PTHR47053">
    <property type="entry name" value="MUREIN DD-ENDOPEPTIDASE MEPH-RELATED"/>
    <property type="match status" value="1"/>
</dbReference>
<dbReference type="InterPro" id="IPR001119">
    <property type="entry name" value="SLH_dom"/>
</dbReference>
<sequence>MKLKRLLALGIASLVISTSVPSMASAATLSATDLVNTAKNYIGTPYRYGGTSLTSGIDCSAYTQVVFKKNGKSLPRTTGQQYQQGKAVSKSNLTTGDLVFFNTSGKGISHVGIYIGSSKFIHASTSQGVTVSSINDPYYWKSKYVGAKRVSNFGGTTVAGSDAAKPAVTYATRAEVAAAIAKKLNLTAQGNASYKDVPSSHPQASAIAAVTNAGILSGNNNNEFKPNDLLTRAEMAKALSNAFDLTQSSNVPFSDVSSTYWALPFIGALYNENVTKGYSDGTYGINGKVKDSELKLFIERAQ</sequence>
<evidence type="ECO:0000259" key="7">
    <source>
        <dbReference type="PROSITE" id="PS51935"/>
    </source>
</evidence>
<reference evidence="8 9" key="1">
    <citation type="submission" date="2020-08" db="EMBL/GenBank/DDBJ databases">
        <title>A Genomic Blueprint of the Chicken Gut Microbiome.</title>
        <authorList>
            <person name="Gilroy R."/>
            <person name="Ravi A."/>
            <person name="Getino M."/>
            <person name="Pursley I."/>
            <person name="Horton D.L."/>
            <person name="Alikhan N.-F."/>
            <person name="Baker D."/>
            <person name="Gharbi K."/>
            <person name="Hall N."/>
            <person name="Watson M."/>
            <person name="Adriaenssens E.M."/>
            <person name="Foster-Nyarko E."/>
            <person name="Jarju S."/>
            <person name="Secka A."/>
            <person name="Antonio M."/>
            <person name="Oren A."/>
            <person name="Chaudhuri R."/>
            <person name="La Ragione R.M."/>
            <person name="Hildebrand F."/>
            <person name="Pallen M.J."/>
        </authorList>
    </citation>
    <scope>NUCLEOTIDE SEQUENCE [LARGE SCALE GENOMIC DNA]</scope>
    <source>
        <strain evidence="8 9">Sa3CUA8</strain>
    </source>
</reference>
<dbReference type="Pfam" id="PF00877">
    <property type="entry name" value="NLPC_P60"/>
    <property type="match status" value="1"/>
</dbReference>
<evidence type="ECO:0000259" key="6">
    <source>
        <dbReference type="PROSITE" id="PS51272"/>
    </source>
</evidence>
<dbReference type="SUPFAM" id="SSF54001">
    <property type="entry name" value="Cysteine proteinases"/>
    <property type="match status" value="1"/>
</dbReference>
<keyword evidence="3" id="KW-0378">Hydrolase</keyword>
<keyword evidence="9" id="KW-1185">Reference proteome</keyword>
<feature type="signal peptide" evidence="5">
    <location>
        <begin position="1"/>
        <end position="24"/>
    </location>
</feature>
<comment type="caution">
    <text evidence="8">The sequence shown here is derived from an EMBL/GenBank/DDBJ whole genome shotgun (WGS) entry which is preliminary data.</text>
</comment>
<evidence type="ECO:0000256" key="4">
    <source>
        <dbReference type="ARBA" id="ARBA00022807"/>
    </source>
</evidence>
<gene>
    <name evidence="8" type="ORF">H9659_11855</name>
</gene>